<accession>A0ABV8IE82</accession>
<keyword evidence="3" id="KW-0597">Phosphoprotein</keyword>
<dbReference type="Pfam" id="PF02518">
    <property type="entry name" value="HATPase_c"/>
    <property type="match status" value="1"/>
</dbReference>
<protein>
    <recommendedName>
        <fullName evidence="2">histidine kinase</fullName>
        <ecNumber evidence="2">2.7.13.3</ecNumber>
    </recommendedName>
</protein>
<evidence type="ECO:0000259" key="10">
    <source>
        <dbReference type="Pfam" id="PF02518"/>
    </source>
</evidence>
<dbReference type="Proteomes" id="UP001595850">
    <property type="component" value="Unassembled WGS sequence"/>
</dbReference>
<keyword evidence="5" id="KW-0547">Nucleotide-binding</keyword>
<evidence type="ECO:0000313" key="13">
    <source>
        <dbReference type="Proteomes" id="UP001595850"/>
    </source>
</evidence>
<dbReference type="Gene3D" id="3.30.565.10">
    <property type="entry name" value="Histidine kinase-like ATPase, C-terminal domain"/>
    <property type="match status" value="1"/>
</dbReference>
<dbReference type="EC" id="2.7.13.3" evidence="2"/>
<organism evidence="12 13">
    <name type="scientific">Planomonospora corallina</name>
    <dbReference type="NCBI Taxonomy" id="1806052"/>
    <lineage>
        <taxon>Bacteria</taxon>
        <taxon>Bacillati</taxon>
        <taxon>Actinomycetota</taxon>
        <taxon>Actinomycetes</taxon>
        <taxon>Streptosporangiales</taxon>
        <taxon>Streptosporangiaceae</taxon>
        <taxon>Planomonospora</taxon>
    </lineage>
</organism>
<comment type="catalytic activity">
    <reaction evidence="1">
        <text>ATP + protein L-histidine = ADP + protein N-phospho-L-histidine.</text>
        <dbReference type="EC" id="2.7.13.3"/>
    </reaction>
</comment>
<keyword evidence="7" id="KW-0067">ATP-binding</keyword>
<dbReference type="RefSeq" id="WP_377293574.1">
    <property type="nucleotide sequence ID" value="NZ_JBHSBM010000047.1"/>
</dbReference>
<feature type="domain" description="Histidine kinase/HSP90-like ATPase" evidence="10">
    <location>
        <begin position="322"/>
        <end position="410"/>
    </location>
</feature>
<evidence type="ECO:0000313" key="12">
    <source>
        <dbReference type="EMBL" id="MFC4062451.1"/>
    </source>
</evidence>
<feature type="domain" description="Signal transduction histidine kinase subgroup 3 dimerisation and phosphoacceptor" evidence="11">
    <location>
        <begin position="188"/>
        <end position="219"/>
    </location>
</feature>
<evidence type="ECO:0000256" key="4">
    <source>
        <dbReference type="ARBA" id="ARBA00022679"/>
    </source>
</evidence>
<dbReference type="InterPro" id="IPR011712">
    <property type="entry name" value="Sig_transdc_His_kin_sub3_dim/P"/>
</dbReference>
<dbReference type="SUPFAM" id="SSF55874">
    <property type="entry name" value="ATPase domain of HSP90 chaperone/DNA topoisomerase II/histidine kinase"/>
    <property type="match status" value="1"/>
</dbReference>
<evidence type="ECO:0000256" key="3">
    <source>
        <dbReference type="ARBA" id="ARBA00022553"/>
    </source>
</evidence>
<keyword evidence="8" id="KW-0902">Two-component regulatory system</keyword>
<evidence type="ECO:0000256" key="5">
    <source>
        <dbReference type="ARBA" id="ARBA00022741"/>
    </source>
</evidence>
<dbReference type="InterPro" id="IPR003594">
    <property type="entry name" value="HATPase_dom"/>
</dbReference>
<dbReference type="InterPro" id="IPR036890">
    <property type="entry name" value="HATPase_C_sf"/>
</dbReference>
<sequence>MKEAADTEALRSPGVVADRLRALLTGPRAMDAALVLGCLLLTGFAVKARWAAPPPPVIAVAGAAGSLAQLWRRRRWWPATVAGAAAYALSGNPGPLFVGLYSGASYAPRRQVAALALTGWAGFAGWSWIEEGRPTLEGAVQAAVAAAAVTAVGVHTATRRALTASLRERAESAEAERRLRDERARSAERTRIAREMHDVLAHKVSLIALHAGALELAAAGNARGNAGGNAAGNAGGNAAGDPARIEQGAALIRVTAREALRELRYVLGVLREEPGLPDPGASPDGDGPSAGLEPLVRDAEQAGQRAELRDRAGPLPPATARVVHRIVREGLTNARKHAPGAPVTVSVEPGEDGGVTVTVDNAPPSGAPADLPGSGTGLVGLAERVRLVGGTLRSGPRGDGGWRLRVRLPRLDHDGRDGVPAPAGETSAEHAP</sequence>
<evidence type="ECO:0000256" key="1">
    <source>
        <dbReference type="ARBA" id="ARBA00000085"/>
    </source>
</evidence>
<keyword evidence="13" id="KW-1185">Reference proteome</keyword>
<evidence type="ECO:0000256" key="8">
    <source>
        <dbReference type="ARBA" id="ARBA00023012"/>
    </source>
</evidence>
<reference evidence="13" key="1">
    <citation type="journal article" date="2019" name="Int. J. Syst. Evol. Microbiol.">
        <title>The Global Catalogue of Microorganisms (GCM) 10K type strain sequencing project: providing services to taxonomists for standard genome sequencing and annotation.</title>
        <authorList>
            <consortium name="The Broad Institute Genomics Platform"/>
            <consortium name="The Broad Institute Genome Sequencing Center for Infectious Disease"/>
            <person name="Wu L."/>
            <person name="Ma J."/>
        </authorList>
    </citation>
    <scope>NUCLEOTIDE SEQUENCE [LARGE SCALE GENOMIC DNA]</scope>
    <source>
        <strain evidence="13">TBRC 4489</strain>
    </source>
</reference>
<evidence type="ECO:0000256" key="7">
    <source>
        <dbReference type="ARBA" id="ARBA00022840"/>
    </source>
</evidence>
<keyword evidence="4" id="KW-0808">Transferase</keyword>
<evidence type="ECO:0000256" key="9">
    <source>
        <dbReference type="SAM" id="MobiDB-lite"/>
    </source>
</evidence>
<dbReference type="CDD" id="cd16917">
    <property type="entry name" value="HATPase_UhpB-NarQ-NarX-like"/>
    <property type="match status" value="1"/>
</dbReference>
<feature type="compositionally biased region" description="Basic and acidic residues" evidence="9">
    <location>
        <begin position="295"/>
        <end position="312"/>
    </location>
</feature>
<proteinExistence type="predicted"/>
<dbReference type="EMBL" id="JBHSBM010000047">
    <property type="protein sequence ID" value="MFC4062451.1"/>
    <property type="molecule type" value="Genomic_DNA"/>
</dbReference>
<comment type="caution">
    <text evidence="12">The sequence shown here is derived from an EMBL/GenBank/DDBJ whole genome shotgun (WGS) entry which is preliminary data.</text>
</comment>
<dbReference type="PANTHER" id="PTHR24421:SF10">
    <property type="entry name" value="NITRATE_NITRITE SENSOR PROTEIN NARQ"/>
    <property type="match status" value="1"/>
</dbReference>
<evidence type="ECO:0000256" key="2">
    <source>
        <dbReference type="ARBA" id="ARBA00012438"/>
    </source>
</evidence>
<dbReference type="PANTHER" id="PTHR24421">
    <property type="entry name" value="NITRATE/NITRITE SENSOR PROTEIN NARX-RELATED"/>
    <property type="match status" value="1"/>
</dbReference>
<gene>
    <name evidence="12" type="ORF">ACFOWE_29475</name>
</gene>
<keyword evidence="6 12" id="KW-0418">Kinase</keyword>
<dbReference type="InterPro" id="IPR050482">
    <property type="entry name" value="Sensor_HK_TwoCompSys"/>
</dbReference>
<dbReference type="GO" id="GO:0016301">
    <property type="term" value="F:kinase activity"/>
    <property type="evidence" value="ECO:0007669"/>
    <property type="project" value="UniProtKB-KW"/>
</dbReference>
<feature type="region of interest" description="Disordered" evidence="9">
    <location>
        <begin position="411"/>
        <end position="432"/>
    </location>
</feature>
<name>A0ABV8IE82_9ACTN</name>
<dbReference type="Gene3D" id="1.20.5.1930">
    <property type="match status" value="1"/>
</dbReference>
<dbReference type="Pfam" id="PF07730">
    <property type="entry name" value="HisKA_3"/>
    <property type="match status" value="1"/>
</dbReference>
<feature type="compositionally biased region" description="Low complexity" evidence="9">
    <location>
        <begin position="278"/>
        <end position="291"/>
    </location>
</feature>
<feature type="region of interest" description="Disordered" evidence="9">
    <location>
        <begin position="272"/>
        <end position="319"/>
    </location>
</feature>
<evidence type="ECO:0000259" key="11">
    <source>
        <dbReference type="Pfam" id="PF07730"/>
    </source>
</evidence>
<evidence type="ECO:0000256" key="6">
    <source>
        <dbReference type="ARBA" id="ARBA00022777"/>
    </source>
</evidence>